<keyword evidence="10" id="KW-0539">Nucleus</keyword>
<keyword evidence="3" id="KW-0158">Chromosome</keyword>
<dbReference type="SUPFAM" id="SSF82199">
    <property type="entry name" value="SET domain"/>
    <property type="match status" value="1"/>
</dbReference>
<evidence type="ECO:0000256" key="11">
    <source>
        <dbReference type="SAM" id="MobiDB-lite"/>
    </source>
</evidence>
<evidence type="ECO:0000256" key="8">
    <source>
        <dbReference type="ARBA" id="ARBA00022771"/>
    </source>
</evidence>
<evidence type="ECO:0000313" key="17">
    <source>
        <dbReference type="EMBL" id="KAK7233416.1"/>
    </source>
</evidence>
<proteinExistence type="predicted"/>
<dbReference type="InterPro" id="IPR001965">
    <property type="entry name" value="Znf_PHD"/>
</dbReference>
<dbReference type="SUPFAM" id="SSF57903">
    <property type="entry name" value="FYVE/PHD zinc finger"/>
    <property type="match status" value="1"/>
</dbReference>
<dbReference type="InterPro" id="IPR050777">
    <property type="entry name" value="SET2_Histone-Lys_MeTrsfase"/>
</dbReference>
<accession>A0ABR1FM99</accession>
<feature type="domain" description="MBD" evidence="15">
    <location>
        <begin position="20"/>
        <end position="96"/>
    </location>
</feature>
<keyword evidence="4" id="KW-0489">Methyltransferase</keyword>
<feature type="region of interest" description="Disordered" evidence="11">
    <location>
        <begin position="774"/>
        <end position="808"/>
    </location>
</feature>
<evidence type="ECO:0000313" key="18">
    <source>
        <dbReference type="Proteomes" id="UP001363151"/>
    </source>
</evidence>
<evidence type="ECO:0000256" key="10">
    <source>
        <dbReference type="ARBA" id="ARBA00023242"/>
    </source>
</evidence>
<evidence type="ECO:0000256" key="4">
    <source>
        <dbReference type="ARBA" id="ARBA00022603"/>
    </source>
</evidence>
<protein>
    <submittedName>
        <fullName evidence="17">Histone-lysine N-methyltransferase</fullName>
    </submittedName>
</protein>
<dbReference type="InterPro" id="IPR009057">
    <property type="entry name" value="Homeodomain-like_sf"/>
</dbReference>
<dbReference type="PROSITE" id="PS51294">
    <property type="entry name" value="HTH_MYB"/>
    <property type="match status" value="1"/>
</dbReference>
<dbReference type="Gene3D" id="3.30.40.10">
    <property type="entry name" value="Zinc/RING finger domain, C3HC4 (zinc finger)"/>
    <property type="match status" value="1"/>
</dbReference>
<dbReference type="PROSITE" id="PS50868">
    <property type="entry name" value="POST_SET"/>
    <property type="match status" value="1"/>
</dbReference>
<dbReference type="Pfam" id="PF01429">
    <property type="entry name" value="MBD"/>
    <property type="match status" value="1"/>
</dbReference>
<dbReference type="InterPro" id="IPR003616">
    <property type="entry name" value="Post-SET_dom"/>
</dbReference>
<feature type="region of interest" description="Disordered" evidence="11">
    <location>
        <begin position="517"/>
        <end position="553"/>
    </location>
</feature>
<name>A0ABR1FM99_AURAN</name>
<dbReference type="SMART" id="SM00249">
    <property type="entry name" value="PHD"/>
    <property type="match status" value="1"/>
</dbReference>
<dbReference type="InterPro" id="IPR017930">
    <property type="entry name" value="Myb_dom"/>
</dbReference>
<dbReference type="PANTHER" id="PTHR22884">
    <property type="entry name" value="SET DOMAIN PROTEINS"/>
    <property type="match status" value="1"/>
</dbReference>
<feature type="domain" description="Myb-like" evidence="12">
    <location>
        <begin position="457"/>
        <end position="504"/>
    </location>
</feature>
<dbReference type="InterPro" id="IPR001005">
    <property type="entry name" value="SANT/Myb"/>
</dbReference>
<dbReference type="Gene3D" id="2.170.270.10">
    <property type="entry name" value="SET domain"/>
    <property type="match status" value="1"/>
</dbReference>
<keyword evidence="9" id="KW-0862">Zinc</keyword>
<dbReference type="SUPFAM" id="SSF46689">
    <property type="entry name" value="Homeodomain-like"/>
    <property type="match status" value="1"/>
</dbReference>
<evidence type="ECO:0000259" key="13">
    <source>
        <dbReference type="PROSITE" id="PS50280"/>
    </source>
</evidence>
<dbReference type="PROSITE" id="PS50982">
    <property type="entry name" value="MBD"/>
    <property type="match status" value="1"/>
</dbReference>
<reference evidence="17 18" key="1">
    <citation type="submission" date="2024-03" db="EMBL/GenBank/DDBJ databases">
        <title>Aureococcus anophagefferens CCMP1851 and Kratosvirus quantuckense: Draft genome of a second virus-susceptible host strain in the model system.</title>
        <authorList>
            <person name="Chase E."/>
            <person name="Truchon A.R."/>
            <person name="Schepens W."/>
            <person name="Wilhelm S.W."/>
        </authorList>
    </citation>
    <scope>NUCLEOTIDE SEQUENCE [LARGE SCALE GENOMIC DNA]</scope>
    <source>
        <strain evidence="17 18">CCMP1851</strain>
    </source>
</reference>
<dbReference type="CDD" id="cd11660">
    <property type="entry name" value="SANT_TRF"/>
    <property type="match status" value="1"/>
</dbReference>
<gene>
    <name evidence="17" type="ORF">SO694_00105092</name>
</gene>
<dbReference type="InterPro" id="IPR046341">
    <property type="entry name" value="SET_dom_sf"/>
</dbReference>
<keyword evidence="6" id="KW-0949">S-adenosyl-L-methionine</keyword>
<keyword evidence="18" id="KW-1185">Reference proteome</keyword>
<evidence type="ECO:0000256" key="7">
    <source>
        <dbReference type="ARBA" id="ARBA00022723"/>
    </source>
</evidence>
<evidence type="ECO:0000259" key="12">
    <source>
        <dbReference type="PROSITE" id="PS50090"/>
    </source>
</evidence>
<dbReference type="Gene3D" id="3.30.890.10">
    <property type="entry name" value="Methyl-cpg-binding Protein 2, Chain A"/>
    <property type="match status" value="1"/>
</dbReference>
<dbReference type="PROSITE" id="PS50090">
    <property type="entry name" value="MYB_LIKE"/>
    <property type="match status" value="1"/>
</dbReference>
<dbReference type="InterPro" id="IPR011011">
    <property type="entry name" value="Znf_FYVE_PHD"/>
</dbReference>
<organism evidence="17 18">
    <name type="scientific">Aureococcus anophagefferens</name>
    <name type="common">Harmful bloom alga</name>
    <dbReference type="NCBI Taxonomy" id="44056"/>
    <lineage>
        <taxon>Eukaryota</taxon>
        <taxon>Sar</taxon>
        <taxon>Stramenopiles</taxon>
        <taxon>Ochrophyta</taxon>
        <taxon>Pelagophyceae</taxon>
        <taxon>Pelagomonadales</taxon>
        <taxon>Pelagomonadaceae</taxon>
        <taxon>Aureococcus</taxon>
    </lineage>
</organism>
<dbReference type="PROSITE" id="PS01359">
    <property type="entry name" value="ZF_PHD_1"/>
    <property type="match status" value="1"/>
</dbReference>
<dbReference type="InterPro" id="IPR001214">
    <property type="entry name" value="SET_dom"/>
</dbReference>
<sequence length="808" mass="85991">MPLIENDTGYEQAMIDLAKAVELWGGEASMIAGWRTELYDRPTGNSAGTTDRYFYDTSGKKFRSRAEIARALGLSGAPAVRIKGEGMSGALQPGEKPATFQFRWDDGSEEEGTLKSRGLTRDFLGSSKAFEIGGDFREFDARNVLGDTKVCRPARVPRRWRPILENFYVLPATREPSGPSHEWPRCNCAYDAETGTSGCGECSDCVNRDLYVECALDCCGGGEPLDAEPETCVECAPARAARASTRQRRTDGRRKPCGNTVIQRRAFPPMEIFDTGDDNRGFGLRCRVDVKAGTMLGEYRGDVIDAAELQRRKETRDAADPFYIAALGDGLAIDAGRKGAYARFANHSCAPNCALEKWRVGEEPRLVLVARGAIPANTELTYDYNAGGGVADVTVAQQCRCGAPNCAGAIGAKVDKDQLVVPRGYVEDDPDAESDDDDGALRPAATPMGQVEGGCRSWTDDEVDALKEAVAARGTRDWEGVLADYFEHTGRTKSQLVSKWANVKKRDAAAAAAADAANDRLAGGAKKRKAKPGEPAPPKKKKKPARAARPLGGGRAAGRFVGAAARAADAGLQLAEALFAAATRADERAGTKDLHCFCRLPEDCAMPDAEGEPMDGDAALVNCDGCECWVHPRCVRLAALPDDDAPFFCATCCLERGDDAPFRRIGEEPGRVWKTWAPAATAETVAAALAAFEASGKADALQYARLARDFVAKVGAEAERWAGRCDAALASSAKPKALAELVCEGQTLEVVDEPRMAKAKAALLASLERAAAADVSTSAESPSSSTTPADAPAAEAPPDAMTDTLGPP</sequence>
<evidence type="ECO:0000256" key="6">
    <source>
        <dbReference type="ARBA" id="ARBA00022691"/>
    </source>
</evidence>
<comment type="subcellular location">
    <subcellularLocation>
        <location evidence="2">Chromosome</location>
    </subcellularLocation>
    <subcellularLocation>
        <location evidence="1">Nucleus</location>
    </subcellularLocation>
</comment>
<dbReference type="SMART" id="SM00717">
    <property type="entry name" value="SANT"/>
    <property type="match status" value="1"/>
</dbReference>
<dbReference type="InterPro" id="IPR016177">
    <property type="entry name" value="DNA-bd_dom_sf"/>
</dbReference>
<evidence type="ECO:0000259" key="14">
    <source>
        <dbReference type="PROSITE" id="PS50868"/>
    </source>
</evidence>
<evidence type="ECO:0000259" key="15">
    <source>
        <dbReference type="PROSITE" id="PS50982"/>
    </source>
</evidence>
<evidence type="ECO:0000259" key="16">
    <source>
        <dbReference type="PROSITE" id="PS51294"/>
    </source>
</evidence>
<feature type="compositionally biased region" description="Acidic residues" evidence="11">
    <location>
        <begin position="427"/>
        <end position="438"/>
    </location>
</feature>
<dbReference type="Gene3D" id="1.10.10.60">
    <property type="entry name" value="Homeodomain-like"/>
    <property type="match status" value="1"/>
</dbReference>
<dbReference type="InterPro" id="IPR013083">
    <property type="entry name" value="Znf_RING/FYVE/PHD"/>
</dbReference>
<keyword evidence="7" id="KW-0479">Metal-binding</keyword>
<keyword evidence="5" id="KW-0808">Transferase</keyword>
<feature type="region of interest" description="Disordered" evidence="11">
    <location>
        <begin position="426"/>
        <end position="456"/>
    </location>
</feature>
<dbReference type="SUPFAM" id="SSF54171">
    <property type="entry name" value="DNA-binding domain"/>
    <property type="match status" value="1"/>
</dbReference>
<feature type="domain" description="Post-SET" evidence="14">
    <location>
        <begin position="395"/>
        <end position="411"/>
    </location>
</feature>
<dbReference type="EMBL" id="JBBJCI010000360">
    <property type="protein sequence ID" value="KAK7233416.1"/>
    <property type="molecule type" value="Genomic_DNA"/>
</dbReference>
<keyword evidence="8" id="KW-0863">Zinc-finger</keyword>
<feature type="domain" description="SET" evidence="13">
    <location>
        <begin position="268"/>
        <end position="385"/>
    </location>
</feature>
<dbReference type="InterPro" id="IPR001739">
    <property type="entry name" value="Methyl_CpG_DNA-bd"/>
</dbReference>
<dbReference type="SMART" id="SM00317">
    <property type="entry name" value="SET"/>
    <property type="match status" value="1"/>
</dbReference>
<comment type="caution">
    <text evidence="17">The sequence shown here is derived from an EMBL/GenBank/DDBJ whole genome shotgun (WGS) entry which is preliminary data.</text>
</comment>
<dbReference type="Pfam" id="PF00249">
    <property type="entry name" value="Myb_DNA-binding"/>
    <property type="match status" value="1"/>
</dbReference>
<dbReference type="InterPro" id="IPR019786">
    <property type="entry name" value="Zinc_finger_PHD-type_CS"/>
</dbReference>
<dbReference type="Pfam" id="PF00856">
    <property type="entry name" value="SET"/>
    <property type="match status" value="1"/>
</dbReference>
<evidence type="ECO:0000256" key="1">
    <source>
        <dbReference type="ARBA" id="ARBA00004123"/>
    </source>
</evidence>
<evidence type="ECO:0000256" key="2">
    <source>
        <dbReference type="ARBA" id="ARBA00004286"/>
    </source>
</evidence>
<feature type="domain" description="HTH myb-type" evidence="16">
    <location>
        <begin position="456"/>
        <end position="508"/>
    </location>
</feature>
<evidence type="ECO:0000256" key="3">
    <source>
        <dbReference type="ARBA" id="ARBA00022454"/>
    </source>
</evidence>
<dbReference type="PROSITE" id="PS50280">
    <property type="entry name" value="SET"/>
    <property type="match status" value="1"/>
</dbReference>
<evidence type="ECO:0000256" key="5">
    <source>
        <dbReference type="ARBA" id="ARBA00022679"/>
    </source>
</evidence>
<dbReference type="Proteomes" id="UP001363151">
    <property type="component" value="Unassembled WGS sequence"/>
</dbReference>
<evidence type="ECO:0000256" key="9">
    <source>
        <dbReference type="ARBA" id="ARBA00022833"/>
    </source>
</evidence>